<keyword evidence="2 3" id="KW-0802">TPR repeat</keyword>
<feature type="repeat" description="TPR" evidence="3">
    <location>
        <begin position="41"/>
        <end position="74"/>
    </location>
</feature>
<evidence type="ECO:0000256" key="4">
    <source>
        <dbReference type="SAM" id="Phobius"/>
    </source>
</evidence>
<feature type="repeat" description="TPR" evidence="3">
    <location>
        <begin position="75"/>
        <end position="108"/>
    </location>
</feature>
<dbReference type="Pfam" id="PF13414">
    <property type="entry name" value="TPR_11"/>
    <property type="match status" value="1"/>
</dbReference>
<dbReference type="AlphaFoldDB" id="A0A1V4AU12"/>
<feature type="repeat" description="TPR" evidence="3">
    <location>
        <begin position="418"/>
        <end position="451"/>
    </location>
</feature>
<reference evidence="5 6" key="1">
    <citation type="journal article" date="2017" name="Water Res.">
        <title>Discovery and metagenomic analysis of an anammox bacterial enrichment related to Candidatus "Brocadia caroliniensis" in a full-scale glycerol-fed nitritation-denitritation separate centrate treatment process.</title>
        <authorList>
            <person name="Park H."/>
            <person name="Brotto A.C."/>
            <person name="van Loosdrecht M.C."/>
            <person name="Chandran K."/>
        </authorList>
    </citation>
    <scope>NUCLEOTIDE SEQUENCE [LARGE SCALE GENOMIC DNA]</scope>
    <source>
        <strain evidence="5">26THWARD</strain>
    </source>
</reference>
<feature type="repeat" description="TPR" evidence="3">
    <location>
        <begin position="143"/>
        <end position="176"/>
    </location>
</feature>
<organism evidence="5 6">
    <name type="scientific">Candidatus Brocadia carolinensis</name>
    <dbReference type="NCBI Taxonomy" id="1004156"/>
    <lineage>
        <taxon>Bacteria</taxon>
        <taxon>Pseudomonadati</taxon>
        <taxon>Planctomycetota</taxon>
        <taxon>Candidatus Brocadiia</taxon>
        <taxon>Candidatus Brocadiales</taxon>
        <taxon>Candidatus Brocadiaceae</taxon>
        <taxon>Candidatus Brocadia</taxon>
    </lineage>
</organism>
<protein>
    <submittedName>
        <fullName evidence="5">Uncharacterized protein</fullName>
    </submittedName>
</protein>
<dbReference type="PROSITE" id="PS50005">
    <property type="entry name" value="TPR"/>
    <property type="match status" value="10"/>
</dbReference>
<feature type="transmembrane region" description="Helical" evidence="4">
    <location>
        <begin position="713"/>
        <end position="733"/>
    </location>
</feature>
<dbReference type="PANTHER" id="PTHR44943:SF8">
    <property type="entry name" value="TPR REPEAT-CONTAINING PROTEIN MJ0263"/>
    <property type="match status" value="1"/>
</dbReference>
<keyword evidence="4" id="KW-0812">Transmembrane</keyword>
<dbReference type="SMART" id="SM00028">
    <property type="entry name" value="TPR"/>
    <property type="match status" value="14"/>
</dbReference>
<dbReference type="EMBL" id="AYTS01000070">
    <property type="protein sequence ID" value="OOP56639.1"/>
    <property type="molecule type" value="Genomic_DNA"/>
</dbReference>
<dbReference type="STRING" id="1004156.AYP45_08000"/>
<gene>
    <name evidence="5" type="ORF">AYP45_08000</name>
</gene>
<dbReference type="Pfam" id="PF13181">
    <property type="entry name" value="TPR_8"/>
    <property type="match status" value="1"/>
</dbReference>
<feature type="repeat" description="TPR" evidence="3">
    <location>
        <begin position="452"/>
        <end position="485"/>
    </location>
</feature>
<dbReference type="InterPro" id="IPR051685">
    <property type="entry name" value="Ycf3/AcsC/BcsC/TPR_MFPF"/>
</dbReference>
<dbReference type="InterPro" id="IPR006597">
    <property type="entry name" value="Sel1-like"/>
</dbReference>
<dbReference type="Gene3D" id="1.25.40.10">
    <property type="entry name" value="Tetratricopeptide repeat domain"/>
    <property type="match status" value="5"/>
</dbReference>
<dbReference type="SMART" id="SM00671">
    <property type="entry name" value="SEL1"/>
    <property type="match status" value="5"/>
</dbReference>
<keyword evidence="4" id="KW-1133">Transmembrane helix</keyword>
<evidence type="ECO:0000256" key="3">
    <source>
        <dbReference type="PROSITE-ProRule" id="PRU00339"/>
    </source>
</evidence>
<dbReference type="Pfam" id="PF00515">
    <property type="entry name" value="TPR_1"/>
    <property type="match status" value="1"/>
</dbReference>
<feature type="repeat" description="TPR" evidence="3">
    <location>
        <begin position="211"/>
        <end position="244"/>
    </location>
</feature>
<dbReference type="Pfam" id="PF14559">
    <property type="entry name" value="TPR_19"/>
    <property type="match status" value="1"/>
</dbReference>
<dbReference type="PROSITE" id="PS50293">
    <property type="entry name" value="TPR_REGION"/>
    <property type="match status" value="5"/>
</dbReference>
<comment type="caution">
    <text evidence="5">The sequence shown here is derived from an EMBL/GenBank/DDBJ whole genome shotgun (WGS) entry which is preliminary data.</text>
</comment>
<accession>A0A1V4AU12</accession>
<dbReference type="InterPro" id="IPR019734">
    <property type="entry name" value="TPR_rpt"/>
</dbReference>
<feature type="repeat" description="TPR" evidence="3">
    <location>
        <begin position="109"/>
        <end position="142"/>
    </location>
</feature>
<proteinExistence type="predicted"/>
<dbReference type="Proteomes" id="UP000189681">
    <property type="component" value="Unassembled WGS sequence"/>
</dbReference>
<sequence>MENKIEAQRHLASGKIFLAQGKYTEACNECEQAIEKNPDYTDAYNIWGLALYSQKKYDEAIEKYQKAIEKNPDYAIAYNNWGLALYSQKKYDEAIEKYQKATVVDPKCADAYYNWGSALYRQKKYDEAIEKYQKAIEINSKYVHAYHNWGVALYDQKKHDKAIEKYQKAIEINPDYADAYDNWGNVLADLKRYEEAIEKYQKAIEIDPKNIYAYHDWGLVLYNQKRYEAAIEKFEEAIKVDSDYAGSHHNIAHILWKQGKYKKAREKWKGACDVYNATKEKARAANDAEPFARYGGVLLGVFAKIEEAEEVFREGLKIDPKHVGMLIDRVSLYNARERDAEDRRDPKNYNEYTEKMMTAHSKAWDAYRTAEQILAEKLKAADDASTHLQAGELYFIMEEYDKAMKHLLEASKSNSEYLAAYVKLGIIYTNKKEFTNAIKYLKDACKRDPQDFTIRSSLAEAYLKSGQFENAEREYLDVLRISPFHIESEIGLGEVYKEMGEKDTEFYNQAIFHFSNALTKSQSEYSSKSLSHKELTSVHYSRGYARNALYKTSKSLRDENLLKEALHDFKACQKNDPFHQKAKRAIEKIEKKYDVFSSRGIVERISPCVVIVISFMIFVMSQVSFYFGKPTLSRNCVVVTEEPVVQSQPRIKFSKDVQRVLNAMVGQVFTAPDEFFNTLKPMIGEQKLNKLKPLLIRYVQLSRKLRWVQFIDVGYYVLLTFGALIFMIAGFYLPNLSKMKFGTIELEKGPSSQITPSGGIELEKGPPAQIILSKGINIDN</sequence>
<dbReference type="SUPFAM" id="SSF48452">
    <property type="entry name" value="TPR-like"/>
    <property type="match status" value="1"/>
</dbReference>
<feature type="repeat" description="TPR" evidence="3">
    <location>
        <begin position="384"/>
        <end position="417"/>
    </location>
</feature>
<evidence type="ECO:0000313" key="5">
    <source>
        <dbReference type="EMBL" id="OOP56639.1"/>
    </source>
</evidence>
<dbReference type="PANTHER" id="PTHR44943">
    <property type="entry name" value="CELLULOSE SYNTHASE OPERON PROTEIN C"/>
    <property type="match status" value="1"/>
</dbReference>
<dbReference type="Pfam" id="PF13432">
    <property type="entry name" value="TPR_16"/>
    <property type="match status" value="2"/>
</dbReference>
<feature type="repeat" description="TPR" evidence="3">
    <location>
        <begin position="7"/>
        <end position="40"/>
    </location>
</feature>
<dbReference type="SUPFAM" id="SSF81901">
    <property type="entry name" value="HCP-like"/>
    <property type="match status" value="1"/>
</dbReference>
<name>A0A1V4AU12_9BACT</name>
<keyword evidence="4" id="KW-0472">Membrane</keyword>
<evidence type="ECO:0000256" key="2">
    <source>
        <dbReference type="ARBA" id="ARBA00022803"/>
    </source>
</evidence>
<feature type="repeat" description="TPR" evidence="3">
    <location>
        <begin position="177"/>
        <end position="210"/>
    </location>
</feature>
<evidence type="ECO:0000256" key="1">
    <source>
        <dbReference type="ARBA" id="ARBA00022737"/>
    </source>
</evidence>
<keyword evidence="1" id="KW-0677">Repeat</keyword>
<dbReference type="InterPro" id="IPR011990">
    <property type="entry name" value="TPR-like_helical_dom_sf"/>
</dbReference>
<evidence type="ECO:0000313" key="6">
    <source>
        <dbReference type="Proteomes" id="UP000189681"/>
    </source>
</evidence>
<feature type="transmembrane region" description="Helical" evidence="4">
    <location>
        <begin position="609"/>
        <end position="627"/>
    </location>
</feature>